<organism evidence="14 15">
    <name type="scientific">Pogonomyrmex barbatus</name>
    <name type="common">red harvester ant</name>
    <dbReference type="NCBI Taxonomy" id="144034"/>
    <lineage>
        <taxon>Eukaryota</taxon>
        <taxon>Metazoa</taxon>
        <taxon>Ecdysozoa</taxon>
        <taxon>Arthropoda</taxon>
        <taxon>Hexapoda</taxon>
        <taxon>Insecta</taxon>
        <taxon>Pterygota</taxon>
        <taxon>Neoptera</taxon>
        <taxon>Endopterygota</taxon>
        <taxon>Hymenoptera</taxon>
        <taxon>Apocrita</taxon>
        <taxon>Aculeata</taxon>
        <taxon>Formicoidea</taxon>
        <taxon>Formicidae</taxon>
        <taxon>Myrmicinae</taxon>
        <taxon>Pogonomyrmex</taxon>
    </lineage>
</organism>
<accession>A0A6I9W590</accession>
<keyword evidence="4" id="KW-0472">Membrane</keyword>
<keyword evidence="9" id="KW-0482">Metalloprotease</keyword>
<evidence type="ECO:0000313" key="15">
    <source>
        <dbReference type="RefSeq" id="XP_011637135.1"/>
    </source>
</evidence>
<evidence type="ECO:0000256" key="9">
    <source>
        <dbReference type="ARBA" id="ARBA00023049"/>
    </source>
</evidence>
<evidence type="ECO:0000256" key="6">
    <source>
        <dbReference type="ARBA" id="ARBA00022723"/>
    </source>
</evidence>
<reference evidence="15" key="1">
    <citation type="submission" date="2025-08" db="UniProtKB">
        <authorList>
            <consortium name="RefSeq"/>
        </authorList>
    </citation>
    <scope>IDENTIFICATION</scope>
</reference>
<dbReference type="GO" id="GO:0005737">
    <property type="term" value="C:cytoplasm"/>
    <property type="evidence" value="ECO:0007669"/>
    <property type="project" value="TreeGrafter"/>
</dbReference>
<dbReference type="Gene3D" id="1.10.390.10">
    <property type="entry name" value="Neutral Protease Domain 2"/>
    <property type="match status" value="1"/>
</dbReference>
<protein>
    <submittedName>
        <fullName evidence="15">Aminopeptidase N-like</fullName>
    </submittedName>
</protein>
<dbReference type="Pfam" id="PF01433">
    <property type="entry name" value="Peptidase_M1"/>
    <property type="match status" value="1"/>
</dbReference>
<dbReference type="PRINTS" id="PR00756">
    <property type="entry name" value="ALADIPTASE"/>
</dbReference>
<keyword evidence="6" id="KW-0479">Metal-binding</keyword>
<evidence type="ECO:0000259" key="13">
    <source>
        <dbReference type="Pfam" id="PF17900"/>
    </source>
</evidence>
<evidence type="ECO:0000256" key="7">
    <source>
        <dbReference type="ARBA" id="ARBA00022801"/>
    </source>
</evidence>
<dbReference type="GO" id="GO:0006508">
    <property type="term" value="P:proteolysis"/>
    <property type="evidence" value="ECO:0007669"/>
    <property type="project" value="UniProtKB-KW"/>
</dbReference>
<keyword evidence="5" id="KW-0645">Protease</keyword>
<dbReference type="InterPro" id="IPR001930">
    <property type="entry name" value="Peptidase_M1"/>
</dbReference>
<name>A0A6I9W590_9HYME</name>
<evidence type="ECO:0000256" key="2">
    <source>
        <dbReference type="ARBA" id="ARBA00004609"/>
    </source>
</evidence>
<dbReference type="Gene3D" id="2.60.40.1730">
    <property type="entry name" value="tricorn interacting facor f3 domain"/>
    <property type="match status" value="1"/>
</dbReference>
<evidence type="ECO:0000259" key="11">
    <source>
        <dbReference type="Pfam" id="PF01433"/>
    </source>
</evidence>
<dbReference type="InterPro" id="IPR045357">
    <property type="entry name" value="Aminopeptidase_N-like_N"/>
</dbReference>
<feature type="domain" description="Peptidase M1 membrane alanine aminopeptidase" evidence="11">
    <location>
        <begin position="220"/>
        <end position="412"/>
    </location>
</feature>
<keyword evidence="4" id="KW-0336">GPI-anchor</keyword>
<keyword evidence="7" id="KW-0378">Hydrolase</keyword>
<evidence type="ECO:0000313" key="14">
    <source>
        <dbReference type="Proteomes" id="UP000504615"/>
    </source>
</evidence>
<dbReference type="GO" id="GO:0070006">
    <property type="term" value="F:metalloaminopeptidase activity"/>
    <property type="evidence" value="ECO:0007669"/>
    <property type="project" value="TreeGrafter"/>
</dbReference>
<dbReference type="Proteomes" id="UP000504615">
    <property type="component" value="Unplaced"/>
</dbReference>
<dbReference type="Gene3D" id="1.25.50.20">
    <property type="match status" value="1"/>
</dbReference>
<dbReference type="GO" id="GO:0098552">
    <property type="term" value="C:side of membrane"/>
    <property type="evidence" value="ECO:0007669"/>
    <property type="project" value="UniProtKB-KW"/>
</dbReference>
<dbReference type="Gene3D" id="2.60.40.1910">
    <property type="match status" value="1"/>
</dbReference>
<evidence type="ECO:0000256" key="10">
    <source>
        <dbReference type="ARBA" id="ARBA00023288"/>
    </source>
</evidence>
<evidence type="ECO:0000256" key="4">
    <source>
        <dbReference type="ARBA" id="ARBA00022622"/>
    </source>
</evidence>
<dbReference type="SUPFAM" id="SSF63737">
    <property type="entry name" value="Leukotriene A4 hydrolase N-terminal domain"/>
    <property type="match status" value="1"/>
</dbReference>
<evidence type="ECO:0000256" key="1">
    <source>
        <dbReference type="ARBA" id="ARBA00001947"/>
    </source>
</evidence>
<dbReference type="AlphaFoldDB" id="A0A6I9W590"/>
<evidence type="ECO:0000259" key="12">
    <source>
        <dbReference type="Pfam" id="PF11838"/>
    </source>
</evidence>
<dbReference type="KEGG" id="pbar:105427188"/>
<dbReference type="GO" id="GO:0042277">
    <property type="term" value="F:peptide binding"/>
    <property type="evidence" value="ECO:0007669"/>
    <property type="project" value="TreeGrafter"/>
</dbReference>
<comment type="similarity">
    <text evidence="3">Belongs to the peptidase M1 family.</text>
</comment>
<keyword evidence="10" id="KW-0449">Lipoprotein</keyword>
<comment type="cofactor">
    <cofactor evidence="1">
        <name>Zn(2+)</name>
        <dbReference type="ChEBI" id="CHEBI:29105"/>
    </cofactor>
</comment>
<gene>
    <name evidence="15" type="primary">LOC105427188</name>
</gene>
<dbReference type="OrthoDB" id="10031169at2759"/>
<dbReference type="PANTHER" id="PTHR11533:SF294">
    <property type="entry name" value="THYROTROPIN-RELEASING HORMONE-DEGRADING ECTOENZYME"/>
    <property type="match status" value="1"/>
</dbReference>
<dbReference type="GO" id="GO:0008270">
    <property type="term" value="F:zinc ion binding"/>
    <property type="evidence" value="ECO:0007669"/>
    <property type="project" value="InterPro"/>
</dbReference>
<dbReference type="GO" id="GO:0043171">
    <property type="term" value="P:peptide catabolic process"/>
    <property type="evidence" value="ECO:0007669"/>
    <property type="project" value="TreeGrafter"/>
</dbReference>
<dbReference type="Pfam" id="PF17900">
    <property type="entry name" value="Peptidase_M1_N"/>
    <property type="match status" value="1"/>
</dbReference>
<dbReference type="RefSeq" id="XP_011637135.1">
    <property type="nucleotide sequence ID" value="XM_011638833.2"/>
</dbReference>
<dbReference type="GeneID" id="105427188"/>
<dbReference type="PANTHER" id="PTHR11533">
    <property type="entry name" value="PROTEASE M1 ZINC METALLOPROTEASE"/>
    <property type="match status" value="1"/>
</dbReference>
<keyword evidence="8" id="KW-0862">Zinc</keyword>
<sequence>MNLNIESIQLLTIDDYSKIYVIRDASYNLLRTMKKLYIFFHNYILLPSDYILYITFKGDIANIDNDIGGFVKIPYQNEEGDKKWFITTHNSATGIRRLFPCWDKPGQKANFSITIKHKKNYKAFSNMAYSPTSTLNEHMDIIESHFETTFEIAPYLITIILFDMNDYFFICSPDSQFKLLSRRQVITDQTFAFNLINNITYSIEKQSQLQQGSLSGIHFAIPGLKSDGVDKFDVVIHREEDIIYNKKIDPVAHKMEISRLIGRKIVSKFFSKINPSSWAYMWINNGLAMLFGMYMLNKTLPNARPLDLFVVQIQQESLRFDDQHIISSLQEITRNDISYVQFSFAYYMKAPCILRMLQHVLGEQIFQESIFEYLRKQTGDLNDFWDVIQLTYESKITLKSKAMNVKYKMDSWIEEEQYPVINVTINYKLKFLQFKIERDRKKWNIPVTYIISHFENRFNYSYYQPQFWLDKRSDIKSLTELNKDDLETMWIIVNLLQTGYYRVNYNKENWLRIARYLKSENYTKIPVLNRAQIIDDAFHFVTSDQLESSVFRELISYLSQETDYVAWYPMFKAIERMSYIIPFHGSFVNINFKNILKSLRSLLQKIGYREDPDENDFTKCLRQEAAKWACLLGDDECKKKALDNLKWHLEDQTNYKLLPWWRKWTYCNGLSIADGVLDHKFDKILITKDTKLPEFLSCSNKTSSMISFLIGVTDTKDLKHLDFLISNSRFSEYASRTNYIRNHISIFFNFVQRHANDSIHLILTNIDSIKPRIIDTLVALVCIINNVYSDQSLVQITEWLQNDSSLYLMVNFFNDIEEKINLRSLEIKNHISSYANTYAYI</sequence>
<dbReference type="Pfam" id="PF11838">
    <property type="entry name" value="ERAP1_C"/>
    <property type="match status" value="1"/>
</dbReference>
<keyword evidence="14" id="KW-1185">Reference proteome</keyword>
<proteinExistence type="inferred from homology"/>
<dbReference type="InterPro" id="IPR042097">
    <property type="entry name" value="Aminopeptidase_N-like_N_sf"/>
</dbReference>
<comment type="subcellular location">
    <subcellularLocation>
        <location evidence="2">Cell membrane</location>
        <topology evidence="2">Lipid-anchor</topology>
        <topology evidence="2">GPI-anchor</topology>
    </subcellularLocation>
</comment>
<dbReference type="GO" id="GO:0005615">
    <property type="term" value="C:extracellular space"/>
    <property type="evidence" value="ECO:0007669"/>
    <property type="project" value="TreeGrafter"/>
</dbReference>
<dbReference type="InterPro" id="IPR024571">
    <property type="entry name" value="ERAP1-like_C_dom"/>
</dbReference>
<evidence type="ECO:0000256" key="3">
    <source>
        <dbReference type="ARBA" id="ARBA00010136"/>
    </source>
</evidence>
<feature type="domain" description="ERAP1-like C-terminal" evidence="12">
    <location>
        <begin position="490"/>
        <end position="693"/>
    </location>
</feature>
<dbReference type="SUPFAM" id="SSF55486">
    <property type="entry name" value="Metalloproteases ('zincins'), catalytic domain"/>
    <property type="match status" value="1"/>
</dbReference>
<dbReference type="GO" id="GO:0005886">
    <property type="term" value="C:plasma membrane"/>
    <property type="evidence" value="ECO:0007669"/>
    <property type="project" value="UniProtKB-SubCell"/>
</dbReference>
<keyword evidence="4" id="KW-0325">Glycoprotein</keyword>
<evidence type="ECO:0000256" key="5">
    <source>
        <dbReference type="ARBA" id="ARBA00022670"/>
    </source>
</evidence>
<dbReference type="InterPro" id="IPR027268">
    <property type="entry name" value="Peptidase_M4/M1_CTD_sf"/>
</dbReference>
<dbReference type="InterPro" id="IPR050344">
    <property type="entry name" value="Peptidase_M1_aminopeptidases"/>
</dbReference>
<dbReference type="InterPro" id="IPR014782">
    <property type="entry name" value="Peptidase_M1_dom"/>
</dbReference>
<feature type="domain" description="Aminopeptidase N-like N-terminal" evidence="13">
    <location>
        <begin position="33"/>
        <end position="156"/>
    </location>
</feature>
<evidence type="ECO:0000256" key="8">
    <source>
        <dbReference type="ARBA" id="ARBA00022833"/>
    </source>
</evidence>